<dbReference type="Proteomes" id="UP000254571">
    <property type="component" value="Unassembled WGS sequence"/>
</dbReference>
<dbReference type="AlphaFoldDB" id="A0A7H4P4S8"/>
<name>A0A7H4P4S8_9ENTR</name>
<gene>
    <name evidence="1" type="ORF">NCTC9149_03873</name>
</gene>
<protein>
    <submittedName>
        <fullName evidence="1">Uncharacterized protein</fullName>
    </submittedName>
</protein>
<evidence type="ECO:0000313" key="2">
    <source>
        <dbReference type="Proteomes" id="UP000254571"/>
    </source>
</evidence>
<accession>A0A7H4P4S8</accession>
<organism evidence="1 2">
    <name type="scientific">Klebsiella grimontii</name>
    <dbReference type="NCBI Taxonomy" id="2058152"/>
    <lineage>
        <taxon>Bacteria</taxon>
        <taxon>Pseudomonadati</taxon>
        <taxon>Pseudomonadota</taxon>
        <taxon>Gammaproteobacteria</taxon>
        <taxon>Enterobacterales</taxon>
        <taxon>Enterobacteriaceae</taxon>
        <taxon>Klebsiella/Raoultella group</taxon>
        <taxon>Klebsiella</taxon>
    </lineage>
</organism>
<reference evidence="1 2" key="1">
    <citation type="submission" date="2018-06" db="EMBL/GenBank/DDBJ databases">
        <authorList>
            <consortium name="Pathogen Informatics"/>
            <person name="Doyle S."/>
        </authorList>
    </citation>
    <scope>NUCLEOTIDE SEQUENCE [LARGE SCALE GENOMIC DNA]</scope>
    <source>
        <strain evidence="1 2">NCTC9149</strain>
    </source>
</reference>
<comment type="caution">
    <text evidence="1">The sequence shown here is derived from an EMBL/GenBank/DDBJ whole genome shotgun (WGS) entry which is preliminary data.</text>
</comment>
<evidence type="ECO:0000313" key="1">
    <source>
        <dbReference type="EMBL" id="STW07443.1"/>
    </source>
</evidence>
<proteinExistence type="predicted"/>
<sequence>MRVNNPLRLFNNNPLGFFSSISTNYMIIFFHLPCWVFGCHLPIFPCVDIDFSNINIWFEFSTPSISCCINNILPGYTFRGIMLVLMIN</sequence>
<dbReference type="EMBL" id="UGMX01000002">
    <property type="protein sequence ID" value="STW07443.1"/>
    <property type="molecule type" value="Genomic_DNA"/>
</dbReference>